<sequence>MENRRRELTSATKVAIVHRIQPYLRNGQPQRGAFSKTAEHFDITRQTVAYVWRKFCVEGSTTSKKMGKVGPRPQYTAEQVQQLVRAVPEDKRSTMRDMSAATGLSMGTLSRHLKKGTFQRRSSRIKPLLSDANRAQRVECPEIDPMWDVVHLDEKWFNADKDRRKTYLVPGETPRPRSWKSKRFIPKVMFLAAVARPRYDVARGAVFDGKLGMWPFVRLAPAVRNSRNRPAGTMVTTLVNVDGVVYRDFILNKVVPSIKASFPSACKRVVLQHDNATPHGSITDRDLEAVSTDGWKFVVRPQPPNSPDLNVLDLGFFASIQSLQYKSMSRTVDDVIRTTLAAFEALSFDKLEYVFLTLQAVAGLVLEHDGGNHFALPHLNKASTRRTSLLLASSFGGLGINDQ</sequence>
<name>A0A485KBH2_9STRA</name>
<dbReference type="AlphaFoldDB" id="A0A485KBH2"/>
<dbReference type="InterPro" id="IPR036397">
    <property type="entry name" value="RNaseH_sf"/>
</dbReference>
<evidence type="ECO:0000313" key="3">
    <source>
        <dbReference type="Proteomes" id="UP000332933"/>
    </source>
</evidence>
<dbReference type="SUPFAM" id="SSF46689">
    <property type="entry name" value="Homeodomain-like"/>
    <property type="match status" value="1"/>
</dbReference>
<dbReference type="Gene3D" id="3.30.420.10">
    <property type="entry name" value="Ribonuclease H-like superfamily/Ribonuclease H"/>
    <property type="match status" value="1"/>
</dbReference>
<keyword evidence="3" id="KW-1185">Reference proteome</keyword>
<dbReference type="Proteomes" id="UP000332933">
    <property type="component" value="Unassembled WGS sequence"/>
</dbReference>
<organism evidence="2 3">
    <name type="scientific">Aphanomyces stellatus</name>
    <dbReference type="NCBI Taxonomy" id="120398"/>
    <lineage>
        <taxon>Eukaryota</taxon>
        <taxon>Sar</taxon>
        <taxon>Stramenopiles</taxon>
        <taxon>Oomycota</taxon>
        <taxon>Saprolegniomycetes</taxon>
        <taxon>Saprolegniales</taxon>
        <taxon>Verrucalvaceae</taxon>
        <taxon>Aphanomyces</taxon>
    </lineage>
</organism>
<dbReference type="PANTHER" id="PTHR47169">
    <property type="entry name" value="OS01G0541250 PROTEIN"/>
    <property type="match status" value="1"/>
</dbReference>
<dbReference type="OrthoDB" id="77096at2759"/>
<reference evidence="2 3" key="1">
    <citation type="submission" date="2019-03" db="EMBL/GenBank/DDBJ databases">
        <authorList>
            <person name="Gaulin E."/>
            <person name="Dumas B."/>
        </authorList>
    </citation>
    <scope>NUCLEOTIDE SEQUENCE [LARGE SCALE GENOMIC DNA]</scope>
    <source>
        <strain evidence="2">CBS 568.67</strain>
    </source>
</reference>
<dbReference type="PANTHER" id="PTHR47169:SF2">
    <property type="entry name" value="OS01G0541250 PROTEIN"/>
    <property type="match status" value="1"/>
</dbReference>
<gene>
    <name evidence="2" type="primary">Aste57867_4273</name>
    <name evidence="1" type="ORF">As57867_004262</name>
    <name evidence="2" type="ORF">ASTE57867_4273</name>
</gene>
<evidence type="ECO:0000313" key="1">
    <source>
        <dbReference type="EMBL" id="KAF0713610.1"/>
    </source>
</evidence>
<accession>A0A485KBH2</accession>
<dbReference type="EMBL" id="VJMH01000984">
    <property type="protein sequence ID" value="KAF0713610.1"/>
    <property type="molecule type" value="Genomic_DNA"/>
</dbReference>
<dbReference type="InterPro" id="IPR009057">
    <property type="entry name" value="Homeodomain-like_sf"/>
</dbReference>
<dbReference type="GO" id="GO:0003676">
    <property type="term" value="F:nucleic acid binding"/>
    <property type="evidence" value="ECO:0007669"/>
    <property type="project" value="InterPro"/>
</dbReference>
<dbReference type="EMBL" id="CAADRA010000984">
    <property type="protein sequence ID" value="VFT81388.1"/>
    <property type="molecule type" value="Genomic_DNA"/>
</dbReference>
<reference evidence="1" key="2">
    <citation type="submission" date="2019-06" db="EMBL/GenBank/DDBJ databases">
        <title>Genomics analysis of Aphanomyces spp. identifies a new class of oomycete effector associated with host adaptation.</title>
        <authorList>
            <person name="Gaulin E."/>
        </authorList>
    </citation>
    <scope>NUCLEOTIDE SEQUENCE</scope>
    <source>
        <strain evidence="1">CBS 578.67</strain>
    </source>
</reference>
<proteinExistence type="predicted"/>
<evidence type="ECO:0000313" key="2">
    <source>
        <dbReference type="EMBL" id="VFT81388.1"/>
    </source>
</evidence>
<protein>
    <submittedName>
        <fullName evidence="2">Aste57867_4273 protein</fullName>
    </submittedName>
</protein>